<accession>A0ABN7W0T5</accession>
<keyword evidence="2" id="KW-1185">Reference proteome</keyword>
<name>A0ABN7W0T5_GIGMA</name>
<comment type="caution">
    <text evidence="1">The sequence shown here is derived from an EMBL/GenBank/DDBJ whole genome shotgun (WGS) entry which is preliminary data.</text>
</comment>
<organism evidence="1 2">
    <name type="scientific">Gigaspora margarita</name>
    <dbReference type="NCBI Taxonomy" id="4874"/>
    <lineage>
        <taxon>Eukaryota</taxon>
        <taxon>Fungi</taxon>
        <taxon>Fungi incertae sedis</taxon>
        <taxon>Mucoromycota</taxon>
        <taxon>Glomeromycotina</taxon>
        <taxon>Glomeromycetes</taxon>
        <taxon>Diversisporales</taxon>
        <taxon>Gigasporaceae</taxon>
        <taxon>Gigaspora</taxon>
    </lineage>
</organism>
<evidence type="ECO:0000313" key="1">
    <source>
        <dbReference type="EMBL" id="CAG8809766.1"/>
    </source>
</evidence>
<gene>
    <name evidence="1" type="ORF">GMARGA_LOCUS24960</name>
</gene>
<dbReference type="EMBL" id="CAJVQB010027015">
    <property type="protein sequence ID" value="CAG8809766.1"/>
    <property type="molecule type" value="Genomic_DNA"/>
</dbReference>
<reference evidence="1 2" key="1">
    <citation type="submission" date="2021-06" db="EMBL/GenBank/DDBJ databases">
        <authorList>
            <person name="Kallberg Y."/>
            <person name="Tangrot J."/>
            <person name="Rosling A."/>
        </authorList>
    </citation>
    <scope>NUCLEOTIDE SEQUENCE [LARGE SCALE GENOMIC DNA]</scope>
    <source>
        <strain evidence="1 2">120-4 pot B 10/14</strain>
    </source>
</reference>
<feature type="non-terminal residue" evidence="1">
    <location>
        <position position="1"/>
    </location>
</feature>
<protein>
    <submittedName>
        <fullName evidence="1">27901_t:CDS:1</fullName>
    </submittedName>
</protein>
<evidence type="ECO:0000313" key="2">
    <source>
        <dbReference type="Proteomes" id="UP000789901"/>
    </source>
</evidence>
<sequence length="159" mass="19008">LCIFAEKKRSVKEMSSNFVSQEPDTIFEMFSQPTNKYFKESISESLLEPGPFPKTIEDVQSCFEYLAIWNTHFNNCRKAIRKQDFKMLKLIYSLTDVFFNIMKICHQEQVKDTSSEKNTDTWKERENEQILEYKFTFNAKKLDWLLEIMPFPLGDKYHT</sequence>
<dbReference type="Proteomes" id="UP000789901">
    <property type="component" value="Unassembled WGS sequence"/>
</dbReference>
<proteinExistence type="predicted"/>